<dbReference type="PANTHER" id="PTHR43877">
    <property type="entry name" value="AMINOALKYLPHOSPHONATE N-ACETYLTRANSFERASE-RELATED-RELATED"/>
    <property type="match status" value="1"/>
</dbReference>
<evidence type="ECO:0000256" key="3">
    <source>
        <dbReference type="SAM" id="MobiDB-lite"/>
    </source>
</evidence>
<keyword evidence="6" id="KW-1185">Reference proteome</keyword>
<keyword evidence="1" id="KW-0808">Transferase</keyword>
<dbReference type="PROSITE" id="PS51186">
    <property type="entry name" value="GNAT"/>
    <property type="match status" value="1"/>
</dbReference>
<organism evidence="5 6">
    <name type="scientific">Ustilago trichophora</name>
    <dbReference type="NCBI Taxonomy" id="86804"/>
    <lineage>
        <taxon>Eukaryota</taxon>
        <taxon>Fungi</taxon>
        <taxon>Dikarya</taxon>
        <taxon>Basidiomycota</taxon>
        <taxon>Ustilaginomycotina</taxon>
        <taxon>Ustilaginomycetes</taxon>
        <taxon>Ustilaginales</taxon>
        <taxon>Ustilaginaceae</taxon>
        <taxon>Ustilago</taxon>
    </lineage>
</organism>
<evidence type="ECO:0000259" key="4">
    <source>
        <dbReference type="PROSITE" id="PS51186"/>
    </source>
</evidence>
<reference evidence="5 6" key="1">
    <citation type="submission" date="2018-03" db="EMBL/GenBank/DDBJ databases">
        <authorList>
            <person name="Guldener U."/>
        </authorList>
    </citation>
    <scope>NUCLEOTIDE SEQUENCE [LARGE SCALE GENOMIC DNA]</scope>
    <source>
        <strain evidence="5 6">NBRC100155</strain>
    </source>
</reference>
<dbReference type="OrthoDB" id="41532at2759"/>
<dbReference type="CDD" id="cd04301">
    <property type="entry name" value="NAT_SF"/>
    <property type="match status" value="1"/>
</dbReference>
<dbReference type="InterPro" id="IPR016181">
    <property type="entry name" value="Acyl_CoA_acyltransferase"/>
</dbReference>
<feature type="region of interest" description="Disordered" evidence="3">
    <location>
        <begin position="102"/>
        <end position="153"/>
    </location>
</feature>
<feature type="region of interest" description="Disordered" evidence="3">
    <location>
        <begin position="339"/>
        <end position="421"/>
    </location>
</feature>
<dbReference type="GO" id="GO:0016747">
    <property type="term" value="F:acyltransferase activity, transferring groups other than amino-acyl groups"/>
    <property type="evidence" value="ECO:0007669"/>
    <property type="project" value="InterPro"/>
</dbReference>
<dbReference type="AlphaFoldDB" id="A0A5C3EE33"/>
<accession>A0A5C3EE33</accession>
<feature type="compositionally biased region" description="Low complexity" evidence="3">
    <location>
        <begin position="364"/>
        <end position="378"/>
    </location>
</feature>
<protein>
    <recommendedName>
        <fullName evidence="4">N-acetyltransferase domain-containing protein</fullName>
    </recommendedName>
</protein>
<name>A0A5C3EE33_9BASI</name>
<feature type="domain" description="N-acetyltransferase" evidence="4">
    <location>
        <begin position="183"/>
        <end position="336"/>
    </location>
</feature>
<gene>
    <name evidence="5" type="ORF">UTRI_10536</name>
</gene>
<feature type="region of interest" description="Disordered" evidence="3">
    <location>
        <begin position="51"/>
        <end position="78"/>
    </location>
</feature>
<dbReference type="SUPFAM" id="SSF55729">
    <property type="entry name" value="Acyl-CoA N-acyltransferases (Nat)"/>
    <property type="match status" value="1"/>
</dbReference>
<evidence type="ECO:0000313" key="5">
    <source>
        <dbReference type="EMBL" id="SPO27419.1"/>
    </source>
</evidence>
<feature type="region of interest" description="Disordered" evidence="3">
    <location>
        <begin position="462"/>
        <end position="551"/>
    </location>
</feature>
<dbReference type="Gene3D" id="3.40.630.30">
    <property type="match status" value="1"/>
</dbReference>
<keyword evidence="2" id="KW-0012">Acyltransferase</keyword>
<feature type="compositionally biased region" description="Low complexity" evidence="3">
    <location>
        <begin position="473"/>
        <end position="504"/>
    </location>
</feature>
<proteinExistence type="predicted"/>
<dbReference type="InterPro" id="IPR000182">
    <property type="entry name" value="GNAT_dom"/>
</dbReference>
<evidence type="ECO:0000313" key="6">
    <source>
        <dbReference type="Proteomes" id="UP000324022"/>
    </source>
</evidence>
<feature type="compositionally biased region" description="Acidic residues" evidence="3">
    <location>
        <begin position="142"/>
        <end position="151"/>
    </location>
</feature>
<dbReference type="Proteomes" id="UP000324022">
    <property type="component" value="Unassembled WGS sequence"/>
</dbReference>
<feature type="compositionally biased region" description="Polar residues" evidence="3">
    <location>
        <begin position="406"/>
        <end position="416"/>
    </location>
</feature>
<dbReference type="EMBL" id="OOIN01000017">
    <property type="protein sequence ID" value="SPO27419.1"/>
    <property type="molecule type" value="Genomic_DNA"/>
</dbReference>
<dbReference type="InterPro" id="IPR050832">
    <property type="entry name" value="Bact_Acetyltransf"/>
</dbReference>
<evidence type="ECO:0000256" key="1">
    <source>
        <dbReference type="ARBA" id="ARBA00022679"/>
    </source>
</evidence>
<evidence type="ECO:0000256" key="2">
    <source>
        <dbReference type="ARBA" id="ARBA00023315"/>
    </source>
</evidence>
<dbReference type="Pfam" id="PF00583">
    <property type="entry name" value="Acetyltransf_1"/>
    <property type="match status" value="1"/>
</dbReference>
<sequence>MPRRKIGADLKEALCKLYEAGDISADTIEKHGIMSRATFFRNLKMYKTGASLEQRHSTGRKTNADKLKEQEKQELDSLRPAHLSHLELVLLLDDDGKSVQSLAARNKRKAKASAASSSKRRDTERGTTGNHNDPAASTGDDSGSESDDGQLDEGASLASRQALEKLTQAARSFLMSSDSNASSEPSSFNTFADLDSLLRLEDSHYSHNNRGALYVVRRRTENKEGDGTGDIIAAIALRSLIWTPQIYQALGPSYASRSIDKIFNLARLRVDPMWQRKGIGRWLVSAAELKASKLGFSHLYTQSDADRAELLSFWQRTGFNEFARLDNLARLEKVVVGPAASSKGEGSKRAARSPPVPTRIGGTAHASSLSSAPMPAASTVQHGVAEGASSNRQRTDAELSVAGVAESSQGQPNALSSEIDPAIPSDLTMSWPASSKLSTSAAAATLSGFSAVPTTAIFSAHTDSTNRPLGQPASEAATATATTTTTMTPASLASSFSAEPASPALGVASSTAAPPLPLQTPHERTPSNGGPPPRRIAFHEADNAESRPATH</sequence>
<feature type="compositionally biased region" description="Basic and acidic residues" evidence="3">
    <location>
        <begin position="62"/>
        <end position="78"/>
    </location>
</feature>